<dbReference type="EMBL" id="HBUF01340367">
    <property type="protein sequence ID" value="CAG6702178.1"/>
    <property type="molecule type" value="Transcribed_RNA"/>
</dbReference>
<name>A0A8D8R7Y5_9HEMI</name>
<dbReference type="EMBL" id="HBUF01138451">
    <property type="protein sequence ID" value="CAG6645770.1"/>
    <property type="molecule type" value="Transcribed_RNA"/>
</dbReference>
<dbReference type="EMBL" id="HBUF01636451">
    <property type="protein sequence ID" value="CAG6784243.1"/>
    <property type="molecule type" value="Transcribed_RNA"/>
</dbReference>
<organism evidence="2">
    <name type="scientific">Cacopsylla melanoneura</name>
    <dbReference type="NCBI Taxonomy" id="428564"/>
    <lineage>
        <taxon>Eukaryota</taxon>
        <taxon>Metazoa</taxon>
        <taxon>Ecdysozoa</taxon>
        <taxon>Arthropoda</taxon>
        <taxon>Hexapoda</taxon>
        <taxon>Insecta</taxon>
        <taxon>Pterygota</taxon>
        <taxon>Neoptera</taxon>
        <taxon>Paraneoptera</taxon>
        <taxon>Hemiptera</taxon>
        <taxon>Sternorrhyncha</taxon>
        <taxon>Psylloidea</taxon>
        <taxon>Psyllidae</taxon>
        <taxon>Psyllinae</taxon>
        <taxon>Cacopsylla</taxon>
    </lineage>
</organism>
<dbReference type="EMBL" id="HBUF01340362">
    <property type="protein sequence ID" value="CAG6702165.1"/>
    <property type="molecule type" value="Transcribed_RNA"/>
</dbReference>
<dbReference type="EMBL" id="HBUF01138452">
    <property type="protein sequence ID" value="CAG6645771.1"/>
    <property type="molecule type" value="Transcribed_RNA"/>
</dbReference>
<evidence type="ECO:0000313" key="2">
    <source>
        <dbReference type="EMBL" id="CAG6645771.1"/>
    </source>
</evidence>
<dbReference type="EMBL" id="HBUF01636449">
    <property type="protein sequence ID" value="CAG6784241.1"/>
    <property type="molecule type" value="Transcribed_RNA"/>
</dbReference>
<feature type="chain" id="PRO_5036261856" evidence="1">
    <location>
        <begin position="23"/>
        <end position="110"/>
    </location>
</feature>
<dbReference type="AlphaFoldDB" id="A0A8D8R7Y5"/>
<reference evidence="2" key="1">
    <citation type="submission" date="2021-05" db="EMBL/GenBank/DDBJ databases">
        <authorList>
            <person name="Alioto T."/>
            <person name="Alioto T."/>
            <person name="Gomez Garrido J."/>
        </authorList>
    </citation>
    <scope>NUCLEOTIDE SEQUENCE</scope>
</reference>
<keyword evidence="1" id="KW-0732">Signal</keyword>
<proteinExistence type="predicted"/>
<accession>A0A8D8R7Y5</accession>
<dbReference type="EMBL" id="HBUF01340366">
    <property type="protein sequence ID" value="CAG6702175.1"/>
    <property type="molecule type" value="Transcribed_RNA"/>
</dbReference>
<sequence length="110" mass="12100">MKPVGIAIFCIVLSVAITLGSGSETEKPPEGKTCCQQLSKCPFKSFFTKVGRVFTLHFWKRHYHKIVHGKDIGVCDPANCKCVSEDDRHACLKANHTCPCSGQKSESKTS</sequence>
<dbReference type="EMBL" id="HBUF01636450">
    <property type="protein sequence ID" value="CAG6784242.1"/>
    <property type="molecule type" value="Transcribed_RNA"/>
</dbReference>
<dbReference type="EMBL" id="HBUF01340365">
    <property type="protein sequence ID" value="CAG6702172.1"/>
    <property type="molecule type" value="Transcribed_RNA"/>
</dbReference>
<dbReference type="EMBL" id="HBUF01138453">
    <property type="protein sequence ID" value="CAG6645772.1"/>
    <property type="molecule type" value="Transcribed_RNA"/>
</dbReference>
<evidence type="ECO:0000256" key="1">
    <source>
        <dbReference type="SAM" id="SignalP"/>
    </source>
</evidence>
<dbReference type="EMBL" id="HBUF01636448">
    <property type="protein sequence ID" value="CAG6784240.1"/>
    <property type="molecule type" value="Transcribed_RNA"/>
</dbReference>
<feature type="signal peptide" evidence="1">
    <location>
        <begin position="1"/>
        <end position="22"/>
    </location>
</feature>
<dbReference type="EMBL" id="HBUF01340363">
    <property type="protein sequence ID" value="CAG6702167.1"/>
    <property type="molecule type" value="Transcribed_RNA"/>
</dbReference>
<dbReference type="EMBL" id="HBUF01340364">
    <property type="protein sequence ID" value="CAG6702169.1"/>
    <property type="molecule type" value="Transcribed_RNA"/>
</dbReference>
<protein>
    <submittedName>
        <fullName evidence="2">Uncharacterized protein</fullName>
    </submittedName>
</protein>